<dbReference type="Gene3D" id="3.30.200.20">
    <property type="entry name" value="Phosphorylase Kinase, domain 1"/>
    <property type="match status" value="1"/>
</dbReference>
<keyword evidence="3" id="KW-1185">Reference proteome</keyword>
<dbReference type="PANTHER" id="PTHR21310">
    <property type="entry name" value="AMINOGLYCOSIDE PHOSPHOTRANSFERASE-RELATED-RELATED"/>
    <property type="match status" value="1"/>
</dbReference>
<dbReference type="AlphaFoldDB" id="A0A7R7ICH1"/>
<dbReference type="KEGG" id="ahb:bsdtb5_11510"/>
<evidence type="ECO:0000313" key="3">
    <source>
        <dbReference type="Proteomes" id="UP000595897"/>
    </source>
</evidence>
<name>A0A7R7ICH1_9FIRM</name>
<protein>
    <submittedName>
        <fullName evidence="2">Aminoglycoside phosphotransferase</fullName>
    </submittedName>
</protein>
<dbReference type="RefSeq" id="WP_271715112.1">
    <property type="nucleotide sequence ID" value="NZ_AP024169.1"/>
</dbReference>
<dbReference type="Pfam" id="PF01636">
    <property type="entry name" value="APH"/>
    <property type="match status" value="1"/>
</dbReference>
<organism evidence="2 3">
    <name type="scientific">Anaeromicropila herbilytica</name>
    <dbReference type="NCBI Taxonomy" id="2785025"/>
    <lineage>
        <taxon>Bacteria</taxon>
        <taxon>Bacillati</taxon>
        <taxon>Bacillota</taxon>
        <taxon>Clostridia</taxon>
        <taxon>Lachnospirales</taxon>
        <taxon>Lachnospiraceae</taxon>
        <taxon>Anaeromicropila</taxon>
    </lineage>
</organism>
<accession>A0A7R7ICH1</accession>
<dbReference type="Proteomes" id="UP000595897">
    <property type="component" value="Chromosome"/>
</dbReference>
<sequence length="319" mass="37610">MESKTKNKQPRDILIQMINASFPDLTIINIAELKEGFFNVAYDITLSNDQEVILKIAPPLDAEILSYEIDLMRTEVESMRLVKETTTVPVPYIYCYDDTHSICNADYFIMEKLHGVTYSSIRNSLSQDKQYHIDYQLGEYNHMINIISNDTFGIYSKKNYHGSDWMTVFLCMLKNILDDAKNKNTDLGYDYDSLYQTVKHYSYALKEVTKPKLVHWDLWEGNVFVEDNKIIGIIDFERAMWADPLMEYFFRNHINSDGFLKGYGDIPNDESAMIRRCLYDIYLYTIMITECDYRHYSDDSQRNWAKEQLKDSVEKLIHF</sequence>
<dbReference type="PANTHER" id="PTHR21310:SF15">
    <property type="entry name" value="AMINOGLYCOSIDE PHOSPHOTRANSFERASE DOMAIN-CONTAINING PROTEIN"/>
    <property type="match status" value="1"/>
</dbReference>
<proteinExistence type="predicted"/>
<dbReference type="InterPro" id="IPR002575">
    <property type="entry name" value="Aminoglycoside_PTrfase"/>
</dbReference>
<reference evidence="2 3" key="1">
    <citation type="submission" date="2020-11" db="EMBL/GenBank/DDBJ databases">
        <title>Draft genome sequencing of a Lachnospiraceae strain isolated from anoxic soil subjected to BSD treatment.</title>
        <authorList>
            <person name="Uek A."/>
            <person name="Tonouchi A."/>
        </authorList>
    </citation>
    <scope>NUCLEOTIDE SEQUENCE [LARGE SCALE GENOMIC DNA]</scope>
    <source>
        <strain evidence="2 3">TB5</strain>
    </source>
</reference>
<dbReference type="EMBL" id="AP024169">
    <property type="protein sequence ID" value="BCN29856.1"/>
    <property type="molecule type" value="Genomic_DNA"/>
</dbReference>
<dbReference type="GO" id="GO:0016740">
    <property type="term" value="F:transferase activity"/>
    <property type="evidence" value="ECO:0007669"/>
    <property type="project" value="UniProtKB-KW"/>
</dbReference>
<gene>
    <name evidence="2" type="ORF">bsdtb5_11510</name>
</gene>
<dbReference type="InterPro" id="IPR051678">
    <property type="entry name" value="AGP_Transferase"/>
</dbReference>
<keyword evidence="2" id="KW-0808">Transferase</keyword>
<evidence type="ECO:0000313" key="2">
    <source>
        <dbReference type="EMBL" id="BCN29856.1"/>
    </source>
</evidence>
<feature type="domain" description="Aminoglycoside phosphotransferase" evidence="1">
    <location>
        <begin position="31"/>
        <end position="247"/>
    </location>
</feature>
<dbReference type="InterPro" id="IPR011009">
    <property type="entry name" value="Kinase-like_dom_sf"/>
</dbReference>
<dbReference type="SUPFAM" id="SSF56112">
    <property type="entry name" value="Protein kinase-like (PK-like)"/>
    <property type="match status" value="1"/>
</dbReference>
<dbReference type="Gene3D" id="3.90.1200.10">
    <property type="match status" value="1"/>
</dbReference>
<evidence type="ECO:0000259" key="1">
    <source>
        <dbReference type="Pfam" id="PF01636"/>
    </source>
</evidence>